<name>A0A9P8MN80_9HYPO</name>
<dbReference type="RefSeq" id="XP_044715754.1">
    <property type="nucleotide sequence ID" value="XM_044869012.1"/>
</dbReference>
<keyword evidence="2" id="KW-1185">Reference proteome</keyword>
<protein>
    <submittedName>
        <fullName evidence="1">Uncharacterized protein</fullName>
    </submittedName>
</protein>
<dbReference type="AlphaFoldDB" id="A0A9P8MN80"/>
<evidence type="ECO:0000313" key="1">
    <source>
        <dbReference type="EMBL" id="KAH0958240.1"/>
    </source>
</evidence>
<dbReference type="EMBL" id="JAIZPD010000016">
    <property type="protein sequence ID" value="KAH0958240.1"/>
    <property type="molecule type" value="Genomic_DNA"/>
</dbReference>
<dbReference type="Proteomes" id="UP000824596">
    <property type="component" value="Unassembled WGS sequence"/>
</dbReference>
<evidence type="ECO:0000313" key="2">
    <source>
        <dbReference type="Proteomes" id="UP000824596"/>
    </source>
</evidence>
<dbReference type="GeneID" id="68359670"/>
<gene>
    <name evidence="1" type="ORF">HRG_10541</name>
</gene>
<dbReference type="OrthoDB" id="5095901at2759"/>
<comment type="caution">
    <text evidence="1">The sequence shown here is derived from an EMBL/GenBank/DDBJ whole genome shotgun (WGS) entry which is preliminary data.</text>
</comment>
<accession>A0A9P8MN80</accession>
<sequence length="71" mass="8373">MTELLRKDIYGLERIGVLDSTINEQQVESHIPAEVQYACLHEVFHFQGARALMRGLDFKQIHVFLKQYFLH</sequence>
<reference evidence="1" key="1">
    <citation type="submission" date="2021-09" db="EMBL/GenBank/DDBJ databases">
        <title>A high-quality genome of the endoparasitic fungus Hirsutella rhossiliensis with a comparison of Hirsutella genomes reveals transposable elements contributing to genome size variation.</title>
        <authorList>
            <person name="Lin R."/>
            <person name="Jiao Y."/>
            <person name="Sun X."/>
            <person name="Ling J."/>
            <person name="Xie B."/>
            <person name="Cheng X."/>
        </authorList>
    </citation>
    <scope>NUCLEOTIDE SEQUENCE</scope>
    <source>
        <strain evidence="1">HR02</strain>
    </source>
</reference>
<proteinExistence type="predicted"/>
<organism evidence="1 2">
    <name type="scientific">Hirsutella rhossiliensis</name>
    <dbReference type="NCBI Taxonomy" id="111463"/>
    <lineage>
        <taxon>Eukaryota</taxon>
        <taxon>Fungi</taxon>
        <taxon>Dikarya</taxon>
        <taxon>Ascomycota</taxon>
        <taxon>Pezizomycotina</taxon>
        <taxon>Sordariomycetes</taxon>
        <taxon>Hypocreomycetidae</taxon>
        <taxon>Hypocreales</taxon>
        <taxon>Ophiocordycipitaceae</taxon>
        <taxon>Hirsutella</taxon>
    </lineage>
</organism>